<dbReference type="Proteomes" id="UP000004221">
    <property type="component" value="Unassembled WGS sequence"/>
</dbReference>
<name>I4EMW5_9BACT</name>
<dbReference type="EMBL" id="CAGS01000631">
    <property type="protein sequence ID" value="CCF86028.1"/>
    <property type="molecule type" value="Genomic_DNA"/>
</dbReference>
<comment type="caution">
    <text evidence="2">The sequence shown here is derived from an EMBL/GenBank/DDBJ whole genome shotgun (WGS) entry which is preliminary data.</text>
</comment>
<dbReference type="Pfam" id="PF02679">
    <property type="entry name" value="ComA"/>
    <property type="match status" value="1"/>
</dbReference>
<dbReference type="PANTHER" id="PTHR48413">
    <property type="match status" value="1"/>
</dbReference>
<evidence type="ECO:0000256" key="1">
    <source>
        <dbReference type="ARBA" id="ARBA00010424"/>
    </source>
</evidence>
<evidence type="ECO:0000313" key="3">
    <source>
        <dbReference type="Proteomes" id="UP000004221"/>
    </source>
</evidence>
<dbReference type="InterPro" id="IPR036112">
    <property type="entry name" value="ComA_synth_sf"/>
</dbReference>
<dbReference type="PANTHER" id="PTHR48413:SF1">
    <property type="entry name" value="PROTEIN HEAT-STRESS-ASSOCIATED 32"/>
    <property type="match status" value="1"/>
</dbReference>
<protein>
    <submittedName>
        <fullName evidence="2">Uncharacterized protein</fullName>
    </submittedName>
</protein>
<dbReference type="AlphaFoldDB" id="I4EMW5"/>
<gene>
    <name evidence="2" type="ORF">NITHO_6670001</name>
</gene>
<dbReference type="InterPro" id="IPR013785">
    <property type="entry name" value="Aldolase_TIM"/>
</dbReference>
<reference evidence="2 3" key="1">
    <citation type="journal article" date="2012" name="ISME J.">
        <title>Nitrification expanded: discovery, physiology and genomics of a nitrite-oxidizing bacterium from the phylum Chloroflexi.</title>
        <authorList>
            <person name="Sorokin D.Y."/>
            <person name="Lucker S."/>
            <person name="Vejmelkova D."/>
            <person name="Kostrikina N.A."/>
            <person name="Kleerebezem R."/>
            <person name="Rijpstra W.I."/>
            <person name="Damste J.S."/>
            <person name="Le Paslier D."/>
            <person name="Muyzer G."/>
            <person name="Wagner M."/>
            <person name="van Loosdrecht M.C."/>
            <person name="Daims H."/>
        </authorList>
    </citation>
    <scope>NUCLEOTIDE SEQUENCE [LARGE SCALE GENOMIC DNA]</scope>
    <source>
        <strain evidence="3">none</strain>
    </source>
</reference>
<keyword evidence="3" id="KW-1185">Reference proteome</keyword>
<sequence>MIPKSFIKQAIEMAHEHGVYVSTGDWAEHMLRSGPSAFKDYVEVKIFDIHRKGLVLEKN</sequence>
<comment type="similarity">
    <text evidence="1">Belongs to the phosphosulfolactate synthase family.</text>
</comment>
<proteinExistence type="inferred from homology"/>
<evidence type="ECO:0000313" key="2">
    <source>
        <dbReference type="EMBL" id="CCF86028.1"/>
    </source>
</evidence>
<organism evidence="2 3">
    <name type="scientific">Nitrolancea hollandica Lb</name>
    <dbReference type="NCBI Taxonomy" id="1129897"/>
    <lineage>
        <taxon>Bacteria</taxon>
        <taxon>Pseudomonadati</taxon>
        <taxon>Thermomicrobiota</taxon>
        <taxon>Thermomicrobia</taxon>
        <taxon>Sphaerobacterales</taxon>
        <taxon>Sphaerobacterineae</taxon>
        <taxon>Sphaerobacteraceae</taxon>
        <taxon>Nitrolancea</taxon>
    </lineage>
</organism>
<dbReference type="Gene3D" id="3.20.20.70">
    <property type="entry name" value="Aldolase class I"/>
    <property type="match status" value="1"/>
</dbReference>
<accession>I4EMW5</accession>
<dbReference type="InterPro" id="IPR003830">
    <property type="entry name" value="ComA_synth"/>
</dbReference>
<dbReference type="SUPFAM" id="SSF102110">
    <property type="entry name" value="(2r)-phospho-3-sulfolactate synthase ComA"/>
    <property type="match status" value="1"/>
</dbReference>